<dbReference type="PROSITE" id="PS50222">
    <property type="entry name" value="EF_HAND_2"/>
    <property type="match status" value="2"/>
</dbReference>
<dbReference type="PANTHER" id="PTHR21262">
    <property type="entry name" value="GUANOSINE-3',5'-BIS DIPHOSPHATE 3'-PYROPHOSPHOHYDROLASE"/>
    <property type="match status" value="1"/>
</dbReference>
<comment type="similarity">
    <text evidence="1">Belongs to the RelA/SpoT family.</text>
</comment>
<dbReference type="GO" id="GO:0008728">
    <property type="term" value="F:GTP diphosphokinase activity"/>
    <property type="evidence" value="ECO:0007669"/>
    <property type="project" value="UniProtKB-EC"/>
</dbReference>
<keyword evidence="10" id="KW-0418">Kinase</keyword>
<protein>
    <recommendedName>
        <fullName evidence="2">GTP diphosphokinase</fullName>
        <ecNumber evidence="2">2.7.6.5</ecNumber>
    </recommendedName>
</protein>
<dbReference type="EC" id="2.7.6.5" evidence="2"/>
<dbReference type="CDD" id="cd00051">
    <property type="entry name" value="EFh"/>
    <property type="match status" value="1"/>
</dbReference>
<dbReference type="AlphaFoldDB" id="A0A833V0P1"/>
<evidence type="ECO:0000313" key="11">
    <source>
        <dbReference type="Proteomes" id="UP000623129"/>
    </source>
</evidence>
<dbReference type="Proteomes" id="UP000623129">
    <property type="component" value="Unassembled WGS sequence"/>
</dbReference>
<dbReference type="InterPro" id="IPR007685">
    <property type="entry name" value="RelA_SpoT"/>
</dbReference>
<dbReference type="Gene3D" id="3.30.460.10">
    <property type="entry name" value="Beta Polymerase, domain 2"/>
    <property type="match status" value="1"/>
</dbReference>
<dbReference type="GO" id="GO:0005509">
    <property type="term" value="F:calcium ion binding"/>
    <property type="evidence" value="ECO:0007669"/>
    <property type="project" value="InterPro"/>
</dbReference>
<dbReference type="Gene3D" id="1.10.3210.10">
    <property type="entry name" value="Hypothetical protein af1432"/>
    <property type="match status" value="1"/>
</dbReference>
<dbReference type="PROSITE" id="PS51831">
    <property type="entry name" value="HD"/>
    <property type="match status" value="1"/>
</dbReference>
<evidence type="ECO:0000256" key="3">
    <source>
        <dbReference type="ARBA" id="ARBA00022837"/>
    </source>
</evidence>
<dbReference type="PROSITE" id="PS00018">
    <property type="entry name" value="EF_HAND_1"/>
    <property type="match status" value="2"/>
</dbReference>
<evidence type="ECO:0000256" key="7">
    <source>
        <dbReference type="SAM" id="MobiDB-lite"/>
    </source>
</evidence>
<dbReference type="SUPFAM" id="SSF109604">
    <property type="entry name" value="HD-domain/PDEase-like"/>
    <property type="match status" value="1"/>
</dbReference>
<dbReference type="InterPro" id="IPR018247">
    <property type="entry name" value="EF_Hand_1_Ca_BS"/>
</dbReference>
<evidence type="ECO:0000256" key="2">
    <source>
        <dbReference type="ARBA" id="ARBA00013251"/>
    </source>
</evidence>
<feature type="domain" description="EF-hand" evidence="8">
    <location>
        <begin position="465"/>
        <end position="492"/>
    </location>
</feature>
<dbReference type="InterPro" id="IPR043519">
    <property type="entry name" value="NT_sf"/>
</dbReference>
<dbReference type="PANTHER" id="PTHR21262:SF12">
    <property type="entry name" value="GTP DIPHOSPHOKINASE CRSH, CHLOROPLASTIC-RELATED"/>
    <property type="match status" value="1"/>
</dbReference>
<organism evidence="10 11">
    <name type="scientific">Carex littledalei</name>
    <dbReference type="NCBI Taxonomy" id="544730"/>
    <lineage>
        <taxon>Eukaryota</taxon>
        <taxon>Viridiplantae</taxon>
        <taxon>Streptophyta</taxon>
        <taxon>Embryophyta</taxon>
        <taxon>Tracheophyta</taxon>
        <taxon>Spermatophyta</taxon>
        <taxon>Magnoliopsida</taxon>
        <taxon>Liliopsida</taxon>
        <taxon>Poales</taxon>
        <taxon>Cyperaceae</taxon>
        <taxon>Cyperoideae</taxon>
        <taxon>Cariceae</taxon>
        <taxon>Carex</taxon>
        <taxon>Carex subgen. Euthyceras</taxon>
    </lineage>
</organism>
<evidence type="ECO:0000256" key="4">
    <source>
        <dbReference type="ARBA" id="ARBA00023016"/>
    </source>
</evidence>
<evidence type="ECO:0000256" key="1">
    <source>
        <dbReference type="ARBA" id="ARBA00007476"/>
    </source>
</evidence>
<dbReference type="Pfam" id="PF04607">
    <property type="entry name" value="RelA_SpoT"/>
    <property type="match status" value="1"/>
</dbReference>
<dbReference type="GO" id="GO:0015969">
    <property type="term" value="P:guanosine tetraphosphate metabolic process"/>
    <property type="evidence" value="ECO:0007669"/>
    <property type="project" value="InterPro"/>
</dbReference>
<keyword evidence="11" id="KW-1185">Reference proteome</keyword>
<feature type="region of interest" description="Disordered" evidence="7">
    <location>
        <begin position="1"/>
        <end position="20"/>
    </location>
</feature>
<dbReference type="SUPFAM" id="SSF81301">
    <property type="entry name" value="Nucleotidyltransferase"/>
    <property type="match status" value="1"/>
</dbReference>
<dbReference type="InterPro" id="IPR011992">
    <property type="entry name" value="EF-hand-dom_pair"/>
</dbReference>
<name>A0A833V0P1_9POAL</name>
<evidence type="ECO:0000313" key="10">
    <source>
        <dbReference type="EMBL" id="KAF3321956.1"/>
    </source>
</evidence>
<keyword evidence="5" id="KW-0547">Nucleotide-binding</keyword>
<gene>
    <name evidence="10" type="ORF">FCM35_KLT14172</name>
</gene>
<dbReference type="FunFam" id="1.10.3210.10:FF:000019">
    <property type="entry name" value="Probable GTP diphosphokinase CRSH, chloroplastic"/>
    <property type="match status" value="1"/>
</dbReference>
<evidence type="ECO:0000259" key="9">
    <source>
        <dbReference type="PROSITE" id="PS51831"/>
    </source>
</evidence>
<feature type="domain" description="EF-hand" evidence="8">
    <location>
        <begin position="494"/>
        <end position="526"/>
    </location>
</feature>
<keyword evidence="10" id="KW-0808">Transferase</keyword>
<dbReference type="InterPro" id="IPR002048">
    <property type="entry name" value="EF_hand_dom"/>
</dbReference>
<dbReference type="CDD" id="cd05399">
    <property type="entry name" value="NT_Rel-Spo_like"/>
    <property type="match status" value="1"/>
</dbReference>
<evidence type="ECO:0000256" key="5">
    <source>
        <dbReference type="ARBA" id="ARBA00023134"/>
    </source>
</evidence>
<dbReference type="SMART" id="SM00054">
    <property type="entry name" value="EFh"/>
    <property type="match status" value="2"/>
</dbReference>
<proteinExistence type="inferred from homology"/>
<sequence length="567" mass="63271">MAATIHPRLQPLHSTPKPASSRRLRCVPFFSLRCLPSSSVPSPVPSPTYSLDRRGGKMVAELVGAFNDITERMGSLSNTSSSSQLLFKSLKLSIPLLQAADFAPDGRDRLSRALAVATLLADLQMDAEVISAGILREALEAGLLSIHDIKTCIGPGPAQLLHESLRMRNAPMKVDVLDDESAAALRKFCLTFYDIRALVLELALKLDFMRNLDYLPKCHQIVKSLEVIKIYAPLAHAVGAGSLSLKLEDLSFRYLFPFSYGSVDTWLGSREKESKRLLESYKEELVRALNADEELRNMVNGISIESRYKSRFSTMKKLLKDGRKPEEVNDILGLRVILDTSSDKWETQACYRTHNVIRSIWREIAERTKDYITRPKGNGYRSLHVAVDVGEGAGGVSRPLMEVQIRTAEMHIMAIGGAAAHSMYKGGLTDPEEAKRLKAIMVAAAEVAAVRLRELGMGCGERKGMFCLLDKNMDGRISIEELTEVIHDLGADSEDAKELMRLLDANCDGFLSSEEFDIFQQQVEIMRNMEDRDDKYRSILKEKLETIDSAGLIQVYRNELDNKLVMS</sequence>
<dbReference type="GO" id="GO:0016301">
    <property type="term" value="F:kinase activity"/>
    <property type="evidence" value="ECO:0007669"/>
    <property type="project" value="UniProtKB-KW"/>
</dbReference>
<feature type="domain" description="HD" evidence="9">
    <location>
        <begin position="109"/>
        <end position="209"/>
    </location>
</feature>
<comment type="caution">
    <text evidence="10">The sequence shown here is derived from an EMBL/GenBank/DDBJ whole genome shotgun (WGS) entry which is preliminary data.</text>
</comment>
<accession>A0A833V0P1</accession>
<evidence type="ECO:0000256" key="6">
    <source>
        <dbReference type="SAM" id="Coils"/>
    </source>
</evidence>
<dbReference type="Pfam" id="PF13499">
    <property type="entry name" value="EF-hand_7"/>
    <property type="match status" value="1"/>
</dbReference>
<keyword evidence="3" id="KW-0106">Calcium</keyword>
<dbReference type="SMART" id="SM00954">
    <property type="entry name" value="RelA_SpoT"/>
    <property type="match status" value="1"/>
</dbReference>
<dbReference type="EMBL" id="SWLB01000026">
    <property type="protein sequence ID" value="KAF3321956.1"/>
    <property type="molecule type" value="Genomic_DNA"/>
</dbReference>
<keyword evidence="4" id="KW-0346">Stress response</keyword>
<dbReference type="Pfam" id="PF13328">
    <property type="entry name" value="HD_4"/>
    <property type="match status" value="1"/>
</dbReference>
<reference evidence="10" key="1">
    <citation type="submission" date="2020-01" db="EMBL/GenBank/DDBJ databases">
        <title>Genome sequence of Kobresia littledalei, the first chromosome-level genome in the family Cyperaceae.</title>
        <authorList>
            <person name="Qu G."/>
        </authorList>
    </citation>
    <scope>NUCLEOTIDE SEQUENCE</scope>
    <source>
        <strain evidence="10">C.B.Clarke</strain>
        <tissue evidence="10">Leaf</tissue>
    </source>
</reference>
<dbReference type="Gene3D" id="1.10.238.10">
    <property type="entry name" value="EF-hand"/>
    <property type="match status" value="1"/>
</dbReference>
<dbReference type="SUPFAM" id="SSF47473">
    <property type="entry name" value="EF-hand"/>
    <property type="match status" value="1"/>
</dbReference>
<dbReference type="FunFam" id="3.30.460.10:FF:000025">
    <property type="entry name" value="probable GTP diphosphokinase CRSH, chloroplastic"/>
    <property type="match status" value="1"/>
</dbReference>
<evidence type="ECO:0000259" key="8">
    <source>
        <dbReference type="PROSITE" id="PS50222"/>
    </source>
</evidence>
<dbReference type="OrthoDB" id="427950at2759"/>
<feature type="coiled-coil region" evidence="6">
    <location>
        <begin position="271"/>
        <end position="298"/>
    </location>
</feature>
<dbReference type="InterPro" id="IPR006674">
    <property type="entry name" value="HD_domain"/>
</dbReference>
<keyword evidence="5" id="KW-0342">GTP-binding</keyword>
<dbReference type="GO" id="GO:0005525">
    <property type="term" value="F:GTP binding"/>
    <property type="evidence" value="ECO:0007669"/>
    <property type="project" value="UniProtKB-KW"/>
</dbReference>
<keyword evidence="6" id="KW-0175">Coiled coil</keyword>